<dbReference type="AlphaFoldDB" id="A0A0F9V0B5"/>
<reference evidence="1" key="1">
    <citation type="journal article" date="2015" name="Nature">
        <title>Complex archaea that bridge the gap between prokaryotes and eukaryotes.</title>
        <authorList>
            <person name="Spang A."/>
            <person name="Saw J.H."/>
            <person name="Jorgensen S.L."/>
            <person name="Zaremba-Niedzwiedzka K."/>
            <person name="Martijn J."/>
            <person name="Lind A.E."/>
            <person name="van Eijk R."/>
            <person name="Schleper C."/>
            <person name="Guy L."/>
            <person name="Ettema T.J."/>
        </authorList>
    </citation>
    <scope>NUCLEOTIDE SEQUENCE</scope>
</reference>
<gene>
    <name evidence="1" type="ORF">LCGC14_0143590</name>
</gene>
<organism evidence="1">
    <name type="scientific">marine sediment metagenome</name>
    <dbReference type="NCBI Taxonomy" id="412755"/>
    <lineage>
        <taxon>unclassified sequences</taxon>
        <taxon>metagenomes</taxon>
        <taxon>ecological metagenomes</taxon>
    </lineage>
</organism>
<protein>
    <submittedName>
        <fullName evidence="1">Uncharacterized protein</fullName>
    </submittedName>
</protein>
<sequence length="114" mass="13150">MLFMMILDNNKHIPLSRQPEIESQEIDHIQSIFDRRHELISVYLDEMDCSLDDAYIALIGGTATSDNDKVLGILTSNEAETRQYIALMTLYKQHPDRKHLEKFARKALEIGMSV</sequence>
<dbReference type="EMBL" id="LAZR01000050">
    <property type="protein sequence ID" value="KKN98680.1"/>
    <property type="molecule type" value="Genomic_DNA"/>
</dbReference>
<name>A0A0F9V0B5_9ZZZZ</name>
<comment type="caution">
    <text evidence="1">The sequence shown here is derived from an EMBL/GenBank/DDBJ whole genome shotgun (WGS) entry which is preliminary data.</text>
</comment>
<accession>A0A0F9V0B5</accession>
<evidence type="ECO:0000313" key="1">
    <source>
        <dbReference type="EMBL" id="KKN98680.1"/>
    </source>
</evidence>
<proteinExistence type="predicted"/>